<dbReference type="AlphaFoldDB" id="A0AAW1PRX1"/>
<evidence type="ECO:0000256" key="3">
    <source>
        <dbReference type="ARBA" id="ARBA00012483"/>
    </source>
</evidence>
<sequence>MKGVTASLSRRARCSADLVVQTGNFTYEPVMDMPADFGPEIPAMGVFGLLLVAEPEDACTPLSPPSTQEPWIALIVRSEARQTNCSFDVKVQNAENAGAEGAIVYDDKPEPLLIMSKHADHASPSIPSVFVTQNAGLVLKSLLVPGTTVVTITPATDAVWLSMLLSASAGMLAVTVVVGIFYFISRRQRIRNLPGRLGYALMRGEADGMTPAELRALPIVIHESPNWHRAAGSGSSDDDSSVHSPSRDSDEGSPLGPKGGGTLKTCAICIEDYRDGNKLRVLPCKHRFHIECIDQWLSSRKPLCPICKGALQLAARTAKAQMAMGLGGSRCKGGEKRGQAGCSGGCTASIDPFKFSWHALAAQRPPCPCTLSQGA</sequence>
<dbReference type="PROSITE" id="PS50089">
    <property type="entry name" value="ZF_RING_2"/>
    <property type="match status" value="1"/>
</dbReference>
<evidence type="ECO:0000256" key="4">
    <source>
        <dbReference type="ARBA" id="ARBA00022692"/>
    </source>
</evidence>
<keyword evidence="5" id="KW-0479">Metal-binding</keyword>
<protein>
    <recommendedName>
        <fullName evidence="3">RING-type E3 ubiquitin transferase</fullName>
        <ecNumber evidence="3">2.3.2.27</ecNumber>
    </recommendedName>
</protein>
<comment type="caution">
    <text evidence="14">The sequence shown here is derived from an EMBL/GenBank/DDBJ whole genome shotgun (WGS) entry which is preliminary data.</text>
</comment>
<dbReference type="Proteomes" id="UP001465755">
    <property type="component" value="Unassembled WGS sequence"/>
</dbReference>
<evidence type="ECO:0000313" key="14">
    <source>
        <dbReference type="EMBL" id="KAK9810717.1"/>
    </source>
</evidence>
<dbReference type="InterPro" id="IPR046450">
    <property type="entry name" value="PA_dom_sf"/>
</dbReference>
<evidence type="ECO:0000256" key="7">
    <source>
        <dbReference type="ARBA" id="ARBA00022833"/>
    </source>
</evidence>
<dbReference type="Gene3D" id="3.30.40.10">
    <property type="entry name" value="Zinc/RING finger domain, C3HC4 (zinc finger)"/>
    <property type="match status" value="1"/>
</dbReference>
<evidence type="ECO:0000256" key="11">
    <source>
        <dbReference type="SAM" id="MobiDB-lite"/>
    </source>
</evidence>
<evidence type="ECO:0000313" key="15">
    <source>
        <dbReference type="Proteomes" id="UP001465755"/>
    </source>
</evidence>
<dbReference type="GO" id="GO:0061630">
    <property type="term" value="F:ubiquitin protein ligase activity"/>
    <property type="evidence" value="ECO:0007669"/>
    <property type="project" value="UniProtKB-EC"/>
</dbReference>
<reference evidence="14 15" key="1">
    <citation type="journal article" date="2024" name="Nat. Commun.">
        <title>Phylogenomics reveals the evolutionary origins of lichenization in chlorophyte algae.</title>
        <authorList>
            <person name="Puginier C."/>
            <person name="Libourel C."/>
            <person name="Otte J."/>
            <person name="Skaloud P."/>
            <person name="Haon M."/>
            <person name="Grisel S."/>
            <person name="Petersen M."/>
            <person name="Berrin J.G."/>
            <person name="Delaux P.M."/>
            <person name="Dal Grande F."/>
            <person name="Keller J."/>
        </authorList>
    </citation>
    <scope>NUCLEOTIDE SEQUENCE [LARGE SCALE GENOMIC DNA]</scope>
    <source>
        <strain evidence="14 15">SAG 2036</strain>
    </source>
</reference>
<evidence type="ECO:0000256" key="12">
    <source>
        <dbReference type="SAM" id="Phobius"/>
    </source>
</evidence>
<dbReference type="EC" id="2.3.2.27" evidence="3"/>
<feature type="transmembrane region" description="Helical" evidence="12">
    <location>
        <begin position="159"/>
        <end position="184"/>
    </location>
</feature>
<feature type="domain" description="RING-type" evidence="13">
    <location>
        <begin position="266"/>
        <end position="308"/>
    </location>
</feature>
<dbReference type="Pfam" id="PF13639">
    <property type="entry name" value="zf-RING_2"/>
    <property type="match status" value="1"/>
</dbReference>
<comment type="catalytic activity">
    <reaction evidence="1">
        <text>S-ubiquitinyl-[E2 ubiquitin-conjugating enzyme]-L-cysteine + [acceptor protein]-L-lysine = [E2 ubiquitin-conjugating enzyme]-L-cysteine + N(6)-ubiquitinyl-[acceptor protein]-L-lysine.</text>
        <dbReference type="EC" id="2.3.2.27"/>
    </reaction>
</comment>
<evidence type="ECO:0000256" key="6">
    <source>
        <dbReference type="ARBA" id="ARBA00022771"/>
    </source>
</evidence>
<feature type="region of interest" description="Disordered" evidence="11">
    <location>
        <begin position="228"/>
        <end position="259"/>
    </location>
</feature>
<dbReference type="EMBL" id="JALJOQ010000014">
    <property type="protein sequence ID" value="KAK9810717.1"/>
    <property type="molecule type" value="Genomic_DNA"/>
</dbReference>
<dbReference type="SMART" id="SM00184">
    <property type="entry name" value="RING"/>
    <property type="match status" value="1"/>
</dbReference>
<keyword evidence="9 12" id="KW-0472">Membrane</keyword>
<dbReference type="SUPFAM" id="SSF57850">
    <property type="entry name" value="RING/U-box"/>
    <property type="match status" value="1"/>
</dbReference>
<keyword evidence="4 12" id="KW-0812">Transmembrane</keyword>
<name>A0AAW1PRX1_9CHLO</name>
<keyword evidence="7" id="KW-0862">Zinc</keyword>
<dbReference type="GO" id="GO:0008270">
    <property type="term" value="F:zinc ion binding"/>
    <property type="evidence" value="ECO:0007669"/>
    <property type="project" value="UniProtKB-KW"/>
</dbReference>
<gene>
    <name evidence="14" type="ORF">WJX73_002159</name>
</gene>
<evidence type="ECO:0000256" key="9">
    <source>
        <dbReference type="ARBA" id="ARBA00023136"/>
    </source>
</evidence>
<organism evidence="14 15">
    <name type="scientific">Symbiochloris irregularis</name>
    <dbReference type="NCBI Taxonomy" id="706552"/>
    <lineage>
        <taxon>Eukaryota</taxon>
        <taxon>Viridiplantae</taxon>
        <taxon>Chlorophyta</taxon>
        <taxon>core chlorophytes</taxon>
        <taxon>Trebouxiophyceae</taxon>
        <taxon>Trebouxiales</taxon>
        <taxon>Trebouxiaceae</taxon>
        <taxon>Symbiochloris</taxon>
    </lineage>
</organism>
<proteinExistence type="predicted"/>
<evidence type="ECO:0000256" key="5">
    <source>
        <dbReference type="ARBA" id="ARBA00022723"/>
    </source>
</evidence>
<evidence type="ECO:0000256" key="1">
    <source>
        <dbReference type="ARBA" id="ARBA00000900"/>
    </source>
</evidence>
<dbReference type="InterPro" id="IPR001841">
    <property type="entry name" value="Znf_RING"/>
</dbReference>
<keyword evidence="8 12" id="KW-1133">Transmembrane helix</keyword>
<keyword evidence="15" id="KW-1185">Reference proteome</keyword>
<dbReference type="Pfam" id="PF02225">
    <property type="entry name" value="PA"/>
    <property type="match status" value="1"/>
</dbReference>
<evidence type="ECO:0000256" key="10">
    <source>
        <dbReference type="PROSITE-ProRule" id="PRU00175"/>
    </source>
</evidence>
<comment type="subcellular location">
    <subcellularLocation>
        <location evidence="2">Membrane</location>
        <topology evidence="2">Single-pass membrane protein</topology>
    </subcellularLocation>
</comment>
<accession>A0AAW1PRX1</accession>
<dbReference type="PANTHER" id="PTHR47168">
    <property type="entry name" value="RING ZINC FINGER DOMAIN SUPERFAMILY PROTEIN-RELATED"/>
    <property type="match status" value="1"/>
</dbReference>
<dbReference type="Gene3D" id="3.50.30.30">
    <property type="match status" value="1"/>
</dbReference>
<evidence type="ECO:0000256" key="2">
    <source>
        <dbReference type="ARBA" id="ARBA00004167"/>
    </source>
</evidence>
<dbReference type="PANTHER" id="PTHR47168:SF1">
    <property type="entry name" value="OS02G0798600 PROTEIN"/>
    <property type="match status" value="1"/>
</dbReference>
<evidence type="ECO:0000259" key="13">
    <source>
        <dbReference type="PROSITE" id="PS50089"/>
    </source>
</evidence>
<dbReference type="InterPro" id="IPR003137">
    <property type="entry name" value="PA_domain"/>
</dbReference>
<keyword evidence="6 10" id="KW-0863">Zinc-finger</keyword>
<dbReference type="FunFam" id="3.30.40.10:FF:000388">
    <property type="entry name" value="Putative RING zinc finger domain superfamily protein"/>
    <property type="match status" value="1"/>
</dbReference>
<evidence type="ECO:0000256" key="8">
    <source>
        <dbReference type="ARBA" id="ARBA00022989"/>
    </source>
</evidence>
<dbReference type="SUPFAM" id="SSF52025">
    <property type="entry name" value="PA domain"/>
    <property type="match status" value="1"/>
</dbReference>
<dbReference type="InterPro" id="IPR013083">
    <property type="entry name" value="Znf_RING/FYVE/PHD"/>
</dbReference>
<dbReference type="GO" id="GO:0016020">
    <property type="term" value="C:membrane"/>
    <property type="evidence" value="ECO:0007669"/>
    <property type="project" value="UniProtKB-SubCell"/>
</dbReference>
<dbReference type="InterPro" id="IPR051653">
    <property type="entry name" value="E3_ligase_sorting_rcpt"/>
</dbReference>